<dbReference type="PANTHER" id="PTHR24292:SF45">
    <property type="entry name" value="CYTOCHROME P450 6G1-RELATED"/>
    <property type="match status" value="1"/>
</dbReference>
<dbReference type="SUPFAM" id="SSF48264">
    <property type="entry name" value="Cytochrome P450"/>
    <property type="match status" value="1"/>
</dbReference>
<gene>
    <name evidence="16" type="ORF">WN51_11227</name>
</gene>
<evidence type="ECO:0000256" key="14">
    <source>
        <dbReference type="RuleBase" id="RU000461"/>
    </source>
</evidence>
<evidence type="ECO:0000256" key="12">
    <source>
        <dbReference type="ARBA" id="ARBA00023136"/>
    </source>
</evidence>
<dbReference type="Pfam" id="PF00067">
    <property type="entry name" value="p450"/>
    <property type="match status" value="1"/>
</dbReference>
<dbReference type="GO" id="GO:0005506">
    <property type="term" value="F:iron ion binding"/>
    <property type="evidence" value="ECO:0007669"/>
    <property type="project" value="InterPro"/>
</dbReference>
<dbReference type="PRINTS" id="PR00385">
    <property type="entry name" value="P450"/>
</dbReference>
<evidence type="ECO:0000313" key="17">
    <source>
        <dbReference type="Proteomes" id="UP000053105"/>
    </source>
</evidence>
<dbReference type="PROSITE" id="PS00086">
    <property type="entry name" value="CYTOCHROME_P450"/>
    <property type="match status" value="1"/>
</dbReference>
<dbReference type="GO" id="GO:0016705">
    <property type="term" value="F:oxidoreductase activity, acting on paired donors, with incorporation or reduction of molecular oxygen"/>
    <property type="evidence" value="ECO:0007669"/>
    <property type="project" value="InterPro"/>
</dbReference>
<dbReference type="InterPro" id="IPR001128">
    <property type="entry name" value="Cyt_P450"/>
</dbReference>
<feature type="binding site" description="axial binding residue" evidence="13">
    <location>
        <position position="449"/>
    </location>
    <ligand>
        <name>heme</name>
        <dbReference type="ChEBI" id="CHEBI:30413"/>
    </ligand>
    <ligandPart>
        <name>Fe</name>
        <dbReference type="ChEBI" id="CHEBI:18248"/>
    </ligandPart>
</feature>
<keyword evidence="12 15" id="KW-0472">Membrane</keyword>
<keyword evidence="10 13" id="KW-0408">Iron</keyword>
<keyword evidence="5 13" id="KW-0349">Heme</keyword>
<evidence type="ECO:0000256" key="1">
    <source>
        <dbReference type="ARBA" id="ARBA00001971"/>
    </source>
</evidence>
<evidence type="ECO:0000256" key="13">
    <source>
        <dbReference type="PIRSR" id="PIRSR602401-1"/>
    </source>
</evidence>
<keyword evidence="15" id="KW-0812">Transmembrane</keyword>
<keyword evidence="15" id="KW-1133">Transmembrane helix</keyword>
<evidence type="ECO:0000313" key="16">
    <source>
        <dbReference type="EMBL" id="KOX76594.1"/>
    </source>
</evidence>
<dbReference type="CDD" id="cd11056">
    <property type="entry name" value="CYP6-like"/>
    <property type="match status" value="1"/>
</dbReference>
<dbReference type="AlphaFoldDB" id="A0A0N0U5Z8"/>
<dbReference type="InterPro" id="IPR036396">
    <property type="entry name" value="Cyt_P450_sf"/>
</dbReference>
<comment type="similarity">
    <text evidence="4 14">Belongs to the cytochrome P450 family.</text>
</comment>
<name>A0A0N0U5Z8_9HYME</name>
<dbReference type="Proteomes" id="UP000053105">
    <property type="component" value="Unassembled WGS sequence"/>
</dbReference>
<organism evidence="16 17">
    <name type="scientific">Melipona quadrifasciata</name>
    <dbReference type="NCBI Taxonomy" id="166423"/>
    <lineage>
        <taxon>Eukaryota</taxon>
        <taxon>Metazoa</taxon>
        <taxon>Ecdysozoa</taxon>
        <taxon>Arthropoda</taxon>
        <taxon>Hexapoda</taxon>
        <taxon>Insecta</taxon>
        <taxon>Pterygota</taxon>
        <taxon>Neoptera</taxon>
        <taxon>Endopterygota</taxon>
        <taxon>Hymenoptera</taxon>
        <taxon>Apocrita</taxon>
        <taxon>Aculeata</taxon>
        <taxon>Apoidea</taxon>
        <taxon>Anthophila</taxon>
        <taxon>Apidae</taxon>
        <taxon>Melipona</taxon>
    </lineage>
</organism>
<keyword evidence="8" id="KW-0492">Microsome</keyword>
<evidence type="ECO:0000256" key="11">
    <source>
        <dbReference type="ARBA" id="ARBA00023033"/>
    </source>
</evidence>
<comment type="subcellular location">
    <subcellularLocation>
        <location evidence="3">Endoplasmic reticulum membrane</location>
        <topology evidence="3">Peripheral membrane protein</topology>
    </subcellularLocation>
    <subcellularLocation>
        <location evidence="2">Microsome membrane</location>
        <topology evidence="2">Peripheral membrane protein</topology>
    </subcellularLocation>
</comment>
<evidence type="ECO:0000256" key="6">
    <source>
        <dbReference type="ARBA" id="ARBA00022723"/>
    </source>
</evidence>
<keyword evidence="17" id="KW-1185">Reference proteome</keyword>
<keyword evidence="11 14" id="KW-0503">Monooxygenase</keyword>
<evidence type="ECO:0000256" key="7">
    <source>
        <dbReference type="ARBA" id="ARBA00022824"/>
    </source>
</evidence>
<dbReference type="InterPro" id="IPR002401">
    <property type="entry name" value="Cyt_P450_E_grp-I"/>
</dbReference>
<evidence type="ECO:0000256" key="8">
    <source>
        <dbReference type="ARBA" id="ARBA00022848"/>
    </source>
</evidence>
<dbReference type="GO" id="GO:0004497">
    <property type="term" value="F:monooxygenase activity"/>
    <property type="evidence" value="ECO:0007669"/>
    <property type="project" value="UniProtKB-KW"/>
</dbReference>
<keyword evidence="9 14" id="KW-0560">Oxidoreductase</keyword>
<feature type="transmembrane region" description="Helical" evidence="15">
    <location>
        <begin position="6"/>
        <end position="26"/>
    </location>
</feature>
<dbReference type="Gene3D" id="1.10.630.10">
    <property type="entry name" value="Cytochrome P450"/>
    <property type="match status" value="1"/>
</dbReference>
<dbReference type="PANTHER" id="PTHR24292">
    <property type="entry name" value="CYTOCHROME P450"/>
    <property type="match status" value="1"/>
</dbReference>
<evidence type="ECO:0000256" key="4">
    <source>
        <dbReference type="ARBA" id="ARBA00010617"/>
    </source>
</evidence>
<evidence type="ECO:0000256" key="3">
    <source>
        <dbReference type="ARBA" id="ARBA00004406"/>
    </source>
</evidence>
<proteinExistence type="inferred from homology"/>
<protein>
    <submittedName>
        <fullName evidence="16">Cytochrome P450 6k1</fullName>
    </submittedName>
</protein>
<keyword evidence="6 13" id="KW-0479">Metal-binding</keyword>
<dbReference type="STRING" id="166423.A0A0N0U5Z8"/>
<dbReference type="FunFam" id="1.10.630.10:FF:000042">
    <property type="entry name" value="Cytochrome P450"/>
    <property type="match status" value="1"/>
</dbReference>
<dbReference type="InterPro" id="IPR050476">
    <property type="entry name" value="Insect_CytP450_Detox"/>
</dbReference>
<reference evidence="16 17" key="1">
    <citation type="submission" date="2015-07" db="EMBL/GenBank/DDBJ databases">
        <title>The genome of Melipona quadrifasciata.</title>
        <authorList>
            <person name="Pan H."/>
            <person name="Kapheim K."/>
        </authorList>
    </citation>
    <scope>NUCLEOTIDE SEQUENCE [LARGE SCALE GENOMIC DNA]</scope>
    <source>
        <strain evidence="16">0111107301</strain>
        <tissue evidence="16">Whole body</tissue>
    </source>
</reference>
<sequence>MVMLNFRFVDLVFTVITLGTLLFLFLKYKRTYWQRKGVPTLPSHWLFGNVKDIIQWKKSPALVIGELHQKASNNDDILGIYILHKPFLLLRNPELIKQILIKDFNYFPDRYFTAQSFFDKIGSSNLFTIHNPEWRYLRNKLSPVFSSGKMKKIFNLIIETTDSMNTYLEQQFANDVKTRSIQIKDIALRYATDVISSVAFGIQVNSFDPKTMQFFEKAQQGLQLTVFRMIQFSLMFFFPKFAQLIAGKMLGSSTDYFRKVFWDSMDSRKMTKAKRGDLIDSLIDLKNEKQESDFKFEGDTLVSQAGIFFIAGRETSVTTICFTLYELAKQPEIQKRAREEIHEKLKEHGTTYDAFQNMKYLNQIISETLRFYPPAPLIDRVCVKDYKIPGTKIVIEKGTPVYVALSGLHTDPKYFPDPLRYDPDRFSDENKENIKQCTYIPFGDGPRLCIGQRLGLLQTGMGLVSILKNYEVSLDPTYKDGIDVSNIFLTLPDGFRLNLTKL</sequence>
<evidence type="ECO:0000256" key="10">
    <source>
        <dbReference type="ARBA" id="ARBA00023004"/>
    </source>
</evidence>
<dbReference type="EMBL" id="KQ435745">
    <property type="protein sequence ID" value="KOX76594.1"/>
    <property type="molecule type" value="Genomic_DNA"/>
</dbReference>
<dbReference type="InterPro" id="IPR017972">
    <property type="entry name" value="Cyt_P450_CS"/>
</dbReference>
<evidence type="ECO:0000256" key="9">
    <source>
        <dbReference type="ARBA" id="ARBA00023002"/>
    </source>
</evidence>
<dbReference type="GO" id="GO:0005789">
    <property type="term" value="C:endoplasmic reticulum membrane"/>
    <property type="evidence" value="ECO:0007669"/>
    <property type="project" value="UniProtKB-SubCell"/>
</dbReference>
<evidence type="ECO:0000256" key="5">
    <source>
        <dbReference type="ARBA" id="ARBA00022617"/>
    </source>
</evidence>
<keyword evidence="7" id="KW-0256">Endoplasmic reticulum</keyword>
<accession>A0A0N0U5Z8</accession>
<dbReference type="GO" id="GO:0020037">
    <property type="term" value="F:heme binding"/>
    <property type="evidence" value="ECO:0007669"/>
    <property type="project" value="InterPro"/>
</dbReference>
<evidence type="ECO:0000256" key="15">
    <source>
        <dbReference type="SAM" id="Phobius"/>
    </source>
</evidence>
<comment type="cofactor">
    <cofactor evidence="1 13">
        <name>heme</name>
        <dbReference type="ChEBI" id="CHEBI:30413"/>
    </cofactor>
</comment>
<dbReference type="PRINTS" id="PR00463">
    <property type="entry name" value="EP450I"/>
</dbReference>
<evidence type="ECO:0000256" key="2">
    <source>
        <dbReference type="ARBA" id="ARBA00004174"/>
    </source>
</evidence>
<dbReference type="OrthoDB" id="2789670at2759"/>